<organism evidence="2 3">
    <name type="scientific">Carpinus fangiana</name>
    <dbReference type="NCBI Taxonomy" id="176857"/>
    <lineage>
        <taxon>Eukaryota</taxon>
        <taxon>Viridiplantae</taxon>
        <taxon>Streptophyta</taxon>
        <taxon>Embryophyta</taxon>
        <taxon>Tracheophyta</taxon>
        <taxon>Spermatophyta</taxon>
        <taxon>Magnoliopsida</taxon>
        <taxon>eudicotyledons</taxon>
        <taxon>Gunneridae</taxon>
        <taxon>Pentapetalae</taxon>
        <taxon>rosids</taxon>
        <taxon>fabids</taxon>
        <taxon>Fagales</taxon>
        <taxon>Betulaceae</taxon>
        <taxon>Carpinus</taxon>
    </lineage>
</organism>
<keyword evidence="3" id="KW-1185">Reference proteome</keyword>
<reference evidence="2 3" key="1">
    <citation type="submission" date="2019-06" db="EMBL/GenBank/DDBJ databases">
        <title>A chromosomal-level reference genome of Carpinus fangiana (Coryloideae, Betulaceae).</title>
        <authorList>
            <person name="Yang X."/>
            <person name="Wang Z."/>
            <person name="Zhang L."/>
            <person name="Hao G."/>
            <person name="Liu J."/>
            <person name="Yang Y."/>
        </authorList>
    </citation>
    <scope>NUCLEOTIDE SEQUENCE [LARGE SCALE GENOMIC DNA]</scope>
    <source>
        <strain evidence="2">Cfa_2016G</strain>
        <tissue evidence="2">Leaf</tissue>
    </source>
</reference>
<dbReference type="AlphaFoldDB" id="A0A5N6R8F4"/>
<name>A0A5N6R8F4_9ROSI</name>
<feature type="compositionally biased region" description="Basic and acidic residues" evidence="1">
    <location>
        <begin position="24"/>
        <end position="33"/>
    </location>
</feature>
<evidence type="ECO:0000256" key="1">
    <source>
        <dbReference type="SAM" id="MobiDB-lite"/>
    </source>
</evidence>
<protein>
    <submittedName>
        <fullName evidence="2">Uncharacterized protein</fullName>
    </submittedName>
</protein>
<dbReference type="EMBL" id="CM017325">
    <property type="protein sequence ID" value="KAE8056154.1"/>
    <property type="molecule type" value="Genomic_DNA"/>
</dbReference>
<accession>A0A5N6R8F4</accession>
<proteinExistence type="predicted"/>
<feature type="region of interest" description="Disordered" evidence="1">
    <location>
        <begin position="24"/>
        <end position="59"/>
    </location>
</feature>
<sequence length="76" mass="8207">MGKKSKIGKEGKCKPCRLAGVAERERSVERESPDGGWRLRSGVGGHGRLRKPKAWGGGREGRAVGGETFFIWGLKG</sequence>
<dbReference type="Proteomes" id="UP000327013">
    <property type="component" value="Chromosome 5"/>
</dbReference>
<evidence type="ECO:0000313" key="3">
    <source>
        <dbReference type="Proteomes" id="UP000327013"/>
    </source>
</evidence>
<gene>
    <name evidence="2" type="ORF">FH972_012947</name>
</gene>
<evidence type="ECO:0000313" key="2">
    <source>
        <dbReference type="EMBL" id="KAE8056154.1"/>
    </source>
</evidence>